<dbReference type="AlphaFoldDB" id="A0AAP2CE86"/>
<gene>
    <name evidence="1" type="ORF">KB893_016685</name>
</gene>
<organism evidence="1 2">
    <name type="scientific">Coralloluteibacterium stylophorae</name>
    <dbReference type="NCBI Taxonomy" id="1776034"/>
    <lineage>
        <taxon>Bacteria</taxon>
        <taxon>Pseudomonadati</taxon>
        <taxon>Pseudomonadota</taxon>
        <taxon>Gammaproteobacteria</taxon>
        <taxon>Lysobacterales</taxon>
        <taxon>Lysobacteraceae</taxon>
        <taxon>Coralloluteibacterium</taxon>
    </lineage>
</organism>
<accession>A0AAP2CE86</accession>
<protein>
    <submittedName>
        <fullName evidence="1">Uncharacterized protein</fullName>
    </submittedName>
</protein>
<keyword evidence="2" id="KW-1185">Reference proteome</keyword>
<dbReference type="Pfam" id="PF16789">
    <property type="entry name" value="YscO-like"/>
    <property type="match status" value="1"/>
</dbReference>
<comment type="caution">
    <text evidence="1">The sequence shown here is derived from an EMBL/GenBank/DDBJ whole genome shotgun (WGS) entry which is preliminary data.</text>
</comment>
<proteinExistence type="predicted"/>
<dbReference type="EMBL" id="JAGQFT020000014">
    <property type="protein sequence ID" value="MBS7458780.1"/>
    <property type="molecule type" value="Genomic_DNA"/>
</dbReference>
<dbReference type="InterPro" id="IPR053716">
    <property type="entry name" value="Flag_assembly_chemotaxis_eff"/>
</dbReference>
<evidence type="ECO:0000313" key="2">
    <source>
        <dbReference type="Proteomes" id="UP000675747"/>
    </source>
</evidence>
<dbReference type="InterPro" id="IPR031869">
    <property type="entry name" value="YscO-like"/>
</dbReference>
<dbReference type="Proteomes" id="UP000675747">
    <property type="component" value="Unassembled WGS sequence"/>
</dbReference>
<sequence>MSRRWPLDTLLRVRGLRADRARQALAERIAEADRERATCTRIEGEIIALQFERDQQRARLLDPPPAGVGWPAALAQREAHVELLGTRAAQARQRLFQAQDVLRAAMEAVAQARAHYLHLRARLDALEQRRQGWRGDEHARELRAEEAAAADLVATRHPASPR</sequence>
<dbReference type="RefSeq" id="WP_213173912.1">
    <property type="nucleotide sequence ID" value="NZ_JAGQFT020000014.1"/>
</dbReference>
<evidence type="ECO:0000313" key="1">
    <source>
        <dbReference type="EMBL" id="MBS7458780.1"/>
    </source>
</evidence>
<dbReference type="Gene3D" id="1.10.287.1700">
    <property type="match status" value="1"/>
</dbReference>
<name>A0AAP2CE86_9GAMM</name>
<reference evidence="1 2" key="1">
    <citation type="journal article" date="2021" name="Microbiol. Resour. Announc.">
        <title>Draft Genome Sequence of Coralloluteibacterium stylophorae LMG 29479T.</title>
        <authorList>
            <person name="Karlyshev A.V."/>
            <person name="Kudryashova E.B."/>
            <person name="Ariskina E.V."/>
            <person name="Conroy A.P."/>
            <person name="Abidueva E.Y."/>
        </authorList>
    </citation>
    <scope>NUCLEOTIDE SEQUENCE [LARGE SCALE GENOMIC DNA]</scope>
    <source>
        <strain evidence="1 2">LMG 29479</strain>
    </source>
</reference>